<dbReference type="OrthoDB" id="87732at2157"/>
<name>A0A1S8AW17_9EURY</name>
<evidence type="ECO:0000256" key="5">
    <source>
        <dbReference type="SAM" id="MobiDB-lite"/>
    </source>
</evidence>
<accession>A0A1S8AW17</accession>
<dbReference type="Gene3D" id="3.40.50.300">
    <property type="entry name" value="P-loop containing nucleotide triphosphate hydrolases"/>
    <property type="match status" value="1"/>
</dbReference>
<dbReference type="PROSITE" id="PS50893">
    <property type="entry name" value="ABC_TRANSPORTER_2"/>
    <property type="match status" value="1"/>
</dbReference>
<dbReference type="GO" id="GO:0005524">
    <property type="term" value="F:ATP binding"/>
    <property type="evidence" value="ECO:0007669"/>
    <property type="project" value="UniProtKB-KW"/>
</dbReference>
<comment type="similarity">
    <text evidence="1">Belongs to the ABC transporter superfamily.</text>
</comment>
<comment type="caution">
    <text evidence="7">The sequence shown here is derived from an EMBL/GenBank/DDBJ whole genome shotgun (WGS) entry which is preliminary data.</text>
</comment>
<dbReference type="InterPro" id="IPR027417">
    <property type="entry name" value="P-loop_NTPase"/>
</dbReference>
<evidence type="ECO:0000313" key="8">
    <source>
        <dbReference type="Proteomes" id="UP000189370"/>
    </source>
</evidence>
<dbReference type="EMBL" id="LWLN01000001">
    <property type="protein sequence ID" value="OLZ40862.1"/>
    <property type="molecule type" value="Genomic_DNA"/>
</dbReference>
<evidence type="ECO:0000256" key="4">
    <source>
        <dbReference type="ARBA" id="ARBA00022840"/>
    </source>
</evidence>
<dbReference type="Proteomes" id="UP000189370">
    <property type="component" value="Unassembled WGS sequence"/>
</dbReference>
<dbReference type="Pfam" id="PF00005">
    <property type="entry name" value="ABC_tran"/>
    <property type="match status" value="1"/>
</dbReference>
<keyword evidence="3" id="KW-0547">Nucleotide-binding</keyword>
<evidence type="ECO:0000256" key="1">
    <source>
        <dbReference type="ARBA" id="ARBA00005417"/>
    </source>
</evidence>
<organism evidence="7 8">
    <name type="scientific">Natrinema saccharevitans</name>
    <dbReference type="NCBI Taxonomy" id="301967"/>
    <lineage>
        <taxon>Archaea</taxon>
        <taxon>Methanobacteriati</taxon>
        <taxon>Methanobacteriota</taxon>
        <taxon>Stenosarchaea group</taxon>
        <taxon>Halobacteria</taxon>
        <taxon>Halobacteriales</taxon>
        <taxon>Natrialbaceae</taxon>
        <taxon>Natrinema</taxon>
    </lineage>
</organism>
<evidence type="ECO:0000256" key="3">
    <source>
        <dbReference type="ARBA" id="ARBA00022741"/>
    </source>
</evidence>
<proteinExistence type="inferred from homology"/>
<dbReference type="GO" id="GO:0016887">
    <property type="term" value="F:ATP hydrolysis activity"/>
    <property type="evidence" value="ECO:0007669"/>
    <property type="project" value="InterPro"/>
</dbReference>
<protein>
    <submittedName>
        <fullName evidence="7">ABC transporter</fullName>
    </submittedName>
</protein>
<dbReference type="InterPro" id="IPR003439">
    <property type="entry name" value="ABC_transporter-like_ATP-bd"/>
</dbReference>
<gene>
    <name evidence="7" type="ORF">A6E15_07605</name>
</gene>
<sequence>MANSAVKIHKRGEKTDQAEDSFVTVRNLLKQYGDEGVEAIKGINFDLERGTAVGILGPNGAGKTTTIKCILGLIVPTEGTVRIGDIDVLEDPKTAYQHIGGTFEGARNMYWRLTVEENLDFFAALAGNNPRERQARHEELLEQFDISDKADTVVRELSRGQKQKVTLACALARNADFLFLDEPTLGLDIESKLELQDVLKKLVERENTTVLVSSHDMDVIEEVCDRAIIMNDGEIIADDTVDNLVHLFEKTRYEITVDGECSDIRTDLEGKFDADGFKPHGSKGMQFRVTVASNEFYDLIDLLRNADLSIETIETVDTNLEEVFLSLTENSDDRRSATETDQSIASSGRRSHE</sequence>
<evidence type="ECO:0000259" key="6">
    <source>
        <dbReference type="PROSITE" id="PS50893"/>
    </source>
</evidence>
<dbReference type="InterPro" id="IPR003593">
    <property type="entry name" value="AAA+_ATPase"/>
</dbReference>
<keyword evidence="8" id="KW-1185">Reference proteome</keyword>
<dbReference type="SMART" id="SM00382">
    <property type="entry name" value="AAA"/>
    <property type="match status" value="1"/>
</dbReference>
<feature type="region of interest" description="Disordered" evidence="5">
    <location>
        <begin position="331"/>
        <end position="353"/>
    </location>
</feature>
<dbReference type="AlphaFoldDB" id="A0A1S8AW17"/>
<feature type="compositionally biased region" description="Polar residues" evidence="5">
    <location>
        <begin position="339"/>
        <end position="353"/>
    </location>
</feature>
<keyword evidence="2" id="KW-0813">Transport</keyword>
<dbReference type="RefSeq" id="WP_076145231.1">
    <property type="nucleotide sequence ID" value="NZ_LWLN01000001.1"/>
</dbReference>
<feature type="domain" description="ABC transporter" evidence="6">
    <location>
        <begin position="23"/>
        <end position="257"/>
    </location>
</feature>
<dbReference type="STRING" id="301967.A6E15_07605"/>
<dbReference type="CDD" id="cd03230">
    <property type="entry name" value="ABC_DR_subfamily_A"/>
    <property type="match status" value="1"/>
</dbReference>
<keyword evidence="4" id="KW-0067">ATP-binding</keyword>
<evidence type="ECO:0000313" key="7">
    <source>
        <dbReference type="EMBL" id="OLZ40862.1"/>
    </source>
</evidence>
<dbReference type="PANTHER" id="PTHR42711:SF5">
    <property type="entry name" value="ABC TRANSPORTER ATP-BINDING PROTEIN NATA"/>
    <property type="match status" value="1"/>
</dbReference>
<reference evidence="8" key="1">
    <citation type="submission" date="2016-04" db="EMBL/GenBank/DDBJ databases">
        <authorList>
            <person name="Chen S.-C."/>
            <person name="Lai M.-C."/>
        </authorList>
    </citation>
    <scope>NUCLEOTIDE SEQUENCE [LARGE SCALE GENOMIC DNA]</scope>
    <source>
        <strain evidence="8">AB14</strain>
    </source>
</reference>
<dbReference type="PANTHER" id="PTHR42711">
    <property type="entry name" value="ABC TRANSPORTER ATP-BINDING PROTEIN"/>
    <property type="match status" value="1"/>
</dbReference>
<dbReference type="InterPro" id="IPR050763">
    <property type="entry name" value="ABC_transporter_ATP-binding"/>
</dbReference>
<evidence type="ECO:0000256" key="2">
    <source>
        <dbReference type="ARBA" id="ARBA00022448"/>
    </source>
</evidence>
<dbReference type="SUPFAM" id="SSF52540">
    <property type="entry name" value="P-loop containing nucleoside triphosphate hydrolases"/>
    <property type="match status" value="1"/>
</dbReference>